<dbReference type="eggNOG" id="COG1075">
    <property type="taxonomic scope" value="Bacteria"/>
</dbReference>
<dbReference type="Pfam" id="PF00561">
    <property type="entry name" value="Abhydrolase_1"/>
    <property type="match status" value="1"/>
</dbReference>
<dbReference type="OrthoDB" id="8871309at2"/>
<evidence type="ECO:0000313" key="3">
    <source>
        <dbReference type="EMBL" id="OAN36210.1"/>
    </source>
</evidence>
<dbReference type="Gene3D" id="3.40.50.1820">
    <property type="entry name" value="alpha/beta hydrolase"/>
    <property type="match status" value="1"/>
</dbReference>
<evidence type="ECO:0000259" key="2">
    <source>
        <dbReference type="Pfam" id="PF00561"/>
    </source>
</evidence>
<keyword evidence="1" id="KW-0732">Signal</keyword>
<dbReference type="SUPFAM" id="SSF53474">
    <property type="entry name" value="alpha/beta-Hydrolases"/>
    <property type="match status" value="1"/>
</dbReference>
<sequence>MRQLSLALAVVAASSLLGAGTAAAAPPPTARAVVIVSGGDATSPFTTPDDACASGLAAGNTDTALRQDLLGHGYRVFTSPALAGRGPVVDQDGFGSFGNCPITLPENMTVNSTGSIDTAGEHLARFFTHLHDSYGVDEIDVVGHSMGGLYSRAAFRVLQGLGSPIRIRSLTTIGTPWQGSYLSDYANGVTPKADCLGDQFCEVAMDGMKAEVERLMAGSGREVNQAFLMGPDGWNEYQAGVLDRIPVTLIGGNRFAAPSSPANPTVWPNDGIVALRSALATDISARVLPNRRTFTFDDTHSIYVSNEAGLPWETGLTWDPRVFEVVRGAIDAA</sequence>
<feature type="chain" id="PRO_5008091391" description="AB hydrolase-1 domain-containing protein" evidence="1">
    <location>
        <begin position="25"/>
        <end position="333"/>
    </location>
</feature>
<evidence type="ECO:0000313" key="4">
    <source>
        <dbReference type="Proteomes" id="UP000078396"/>
    </source>
</evidence>
<dbReference type="RefSeq" id="WP_064283297.1">
    <property type="nucleotide sequence ID" value="NZ_LWCS01000035.1"/>
</dbReference>
<comment type="caution">
    <text evidence="3">The sequence shown here is derived from an EMBL/GenBank/DDBJ whole genome shotgun (WGS) entry which is preliminary data.</text>
</comment>
<evidence type="ECO:0000256" key="1">
    <source>
        <dbReference type="SAM" id="SignalP"/>
    </source>
</evidence>
<dbReference type="GO" id="GO:0003824">
    <property type="term" value="F:catalytic activity"/>
    <property type="evidence" value="ECO:0007669"/>
    <property type="project" value="UniProtKB-ARBA"/>
</dbReference>
<protein>
    <recommendedName>
        <fullName evidence="2">AB hydrolase-1 domain-containing protein</fullName>
    </recommendedName>
</protein>
<dbReference type="InterPro" id="IPR000073">
    <property type="entry name" value="AB_hydrolase_1"/>
</dbReference>
<name>A0A178LSN3_MYCIR</name>
<dbReference type="EMBL" id="LWCS01000035">
    <property type="protein sequence ID" value="OAN36210.1"/>
    <property type="molecule type" value="Genomic_DNA"/>
</dbReference>
<feature type="domain" description="AB hydrolase-1" evidence="2">
    <location>
        <begin position="121"/>
        <end position="176"/>
    </location>
</feature>
<organism evidence="3 4">
    <name type="scientific">Mycolicibacterium iranicum</name>
    <name type="common">Mycobacterium iranicum</name>
    <dbReference type="NCBI Taxonomy" id="912594"/>
    <lineage>
        <taxon>Bacteria</taxon>
        <taxon>Bacillati</taxon>
        <taxon>Actinomycetota</taxon>
        <taxon>Actinomycetes</taxon>
        <taxon>Mycobacteriales</taxon>
        <taxon>Mycobacteriaceae</taxon>
        <taxon>Mycolicibacterium</taxon>
    </lineage>
</organism>
<accession>A0A178LSN3</accession>
<dbReference type="AlphaFoldDB" id="A0A178LSN3"/>
<dbReference type="Proteomes" id="UP000078396">
    <property type="component" value="Unassembled WGS sequence"/>
</dbReference>
<gene>
    <name evidence="3" type="ORF">A4X20_24905</name>
</gene>
<reference evidence="3 4" key="1">
    <citation type="submission" date="2016-04" db="EMBL/GenBank/DDBJ databases">
        <title>Draft Genome Sequences of Staphylococcus capitis Strain H36, S. capitis Strain H65, S. cohnii Strain H62, S. hominis Strain H69, Mycobacterium iranicum Strain H39, Plantibacter sp. Strain H53, Pseudomonas oryzihabitans Strain H72, and Microbacterium sp. Strain H83, isolated from residential settings.</title>
        <authorList>
            <person name="Lymperopoulou D."/>
            <person name="Adams R.I."/>
            <person name="Lindow S."/>
            <person name="Coil D.A."/>
            <person name="Jospin G."/>
            <person name="Eisen J.A."/>
        </authorList>
    </citation>
    <scope>NUCLEOTIDE SEQUENCE [LARGE SCALE GENOMIC DNA]</scope>
    <source>
        <strain evidence="3 4">H39</strain>
    </source>
</reference>
<proteinExistence type="predicted"/>
<dbReference type="InterPro" id="IPR029058">
    <property type="entry name" value="AB_hydrolase_fold"/>
</dbReference>
<feature type="signal peptide" evidence="1">
    <location>
        <begin position="1"/>
        <end position="24"/>
    </location>
</feature>